<proteinExistence type="predicted"/>
<dbReference type="EMBL" id="PJRP01000006">
    <property type="protein sequence ID" value="PLP99677.1"/>
    <property type="molecule type" value="Genomic_DNA"/>
</dbReference>
<name>A0A2N5CBS8_9BURK</name>
<accession>A0A2N5CBS8</accession>
<evidence type="ECO:0000313" key="2">
    <source>
        <dbReference type="Proteomes" id="UP000234341"/>
    </source>
</evidence>
<protein>
    <submittedName>
        <fullName evidence="1">Uncharacterized protein</fullName>
    </submittedName>
</protein>
<dbReference type="Proteomes" id="UP000234341">
    <property type="component" value="Unassembled WGS sequence"/>
</dbReference>
<comment type="caution">
    <text evidence="1">The sequence shown here is derived from an EMBL/GenBank/DDBJ whole genome shotgun (WGS) entry which is preliminary data.</text>
</comment>
<sequence>MVALPAGVTTVDDCGGLGSLLLIDMQPARQTGNSRRTAIRAIRLSVMAGSPTCGVHATNPV</sequence>
<evidence type="ECO:0000313" key="1">
    <source>
        <dbReference type="EMBL" id="PLP99677.1"/>
    </source>
</evidence>
<gene>
    <name evidence="1" type="ORF">CYJ10_14835</name>
</gene>
<organism evidence="1 2">
    <name type="scientific">Cupriavidus pauculus</name>
    <dbReference type="NCBI Taxonomy" id="82633"/>
    <lineage>
        <taxon>Bacteria</taxon>
        <taxon>Pseudomonadati</taxon>
        <taxon>Pseudomonadota</taxon>
        <taxon>Betaproteobacteria</taxon>
        <taxon>Burkholderiales</taxon>
        <taxon>Burkholderiaceae</taxon>
        <taxon>Cupriavidus</taxon>
    </lineage>
</organism>
<reference evidence="1 2" key="1">
    <citation type="submission" date="2017-12" db="EMBL/GenBank/DDBJ databases">
        <title>Genome sequence of the active heterotrophic nitrifier-denitrifier, Cupriavidus pauculus UM1.</title>
        <authorList>
            <person name="Putonti C."/>
            <person name="Castignetti D."/>
        </authorList>
    </citation>
    <scope>NUCLEOTIDE SEQUENCE [LARGE SCALE GENOMIC DNA]</scope>
    <source>
        <strain evidence="1 2">UM1</strain>
    </source>
</reference>
<dbReference type="AlphaFoldDB" id="A0A2N5CBS8"/>